<dbReference type="SUPFAM" id="SSF48452">
    <property type="entry name" value="TPR-like"/>
    <property type="match status" value="1"/>
</dbReference>
<dbReference type="Gene3D" id="1.25.40.390">
    <property type="match status" value="1"/>
</dbReference>
<dbReference type="STRING" id="634771.SAMN04488128_104396"/>
<evidence type="ECO:0000313" key="9">
    <source>
        <dbReference type="Proteomes" id="UP000190367"/>
    </source>
</evidence>
<comment type="similarity">
    <text evidence="2">Belongs to the SusD family.</text>
</comment>
<evidence type="ECO:0000313" key="8">
    <source>
        <dbReference type="EMBL" id="SKA38163.1"/>
    </source>
</evidence>
<evidence type="ECO:0000256" key="3">
    <source>
        <dbReference type="ARBA" id="ARBA00022729"/>
    </source>
</evidence>
<accession>A0A1T4TCK8</accession>
<dbReference type="InterPro" id="IPR033985">
    <property type="entry name" value="SusD-like_N"/>
</dbReference>
<reference evidence="9" key="1">
    <citation type="submission" date="2017-02" db="EMBL/GenBank/DDBJ databases">
        <authorList>
            <person name="Varghese N."/>
            <person name="Submissions S."/>
        </authorList>
    </citation>
    <scope>NUCLEOTIDE SEQUENCE [LARGE SCALE GENOMIC DNA]</scope>
    <source>
        <strain evidence="9">DSM 22224</strain>
    </source>
</reference>
<dbReference type="GO" id="GO:0009279">
    <property type="term" value="C:cell outer membrane"/>
    <property type="evidence" value="ECO:0007669"/>
    <property type="project" value="UniProtKB-SubCell"/>
</dbReference>
<proteinExistence type="inferred from homology"/>
<comment type="subcellular location">
    <subcellularLocation>
        <location evidence="1">Cell outer membrane</location>
    </subcellularLocation>
</comment>
<keyword evidence="5" id="KW-0998">Cell outer membrane</keyword>
<evidence type="ECO:0000259" key="6">
    <source>
        <dbReference type="Pfam" id="PF07980"/>
    </source>
</evidence>
<keyword evidence="9" id="KW-1185">Reference proteome</keyword>
<dbReference type="InterPro" id="IPR011990">
    <property type="entry name" value="TPR-like_helical_dom_sf"/>
</dbReference>
<dbReference type="EMBL" id="FUWZ01000004">
    <property type="protein sequence ID" value="SKA38163.1"/>
    <property type="molecule type" value="Genomic_DNA"/>
</dbReference>
<evidence type="ECO:0000256" key="2">
    <source>
        <dbReference type="ARBA" id="ARBA00006275"/>
    </source>
</evidence>
<dbReference type="OrthoDB" id="697229at2"/>
<keyword evidence="3" id="KW-0732">Signal</keyword>
<feature type="domain" description="RagB/SusD" evidence="6">
    <location>
        <begin position="340"/>
        <end position="458"/>
    </location>
</feature>
<protein>
    <submittedName>
        <fullName evidence="8">SusD family protein</fullName>
    </submittedName>
</protein>
<dbReference type="PROSITE" id="PS51257">
    <property type="entry name" value="PROKAR_LIPOPROTEIN"/>
    <property type="match status" value="1"/>
</dbReference>
<sequence length="459" mass="51002">MKKLIIYCLAGAAMLGTGCKKFMDVTPKGVFIPRTVAEYELFLNDVLLADASYAYCELMTDDLAFTDARLAADNRTTRSYLWKQDLLKATEDDGEWNNMYRNIYNCNLVLANLSAATEGTAAEVNRLSAEAKIQRAYFYFNLVNLYGAGYQAASAASDPGVPLLLAPDLEAKTVRASVQAVYDQILKDLQEALAVNELPVTGKTYVHPGKAAAHALLARVYLYMGNYAGAQQSAEAALSLKNTLLDYNTFSFVNPARPPIGVNGRPVPENNPENIFSKTNGGNGMLSRFMISPDLLNVLGEKDLRYVYTFSRLDNKGQPVTSPFPEYFANSVNYSIGVPEMMLIKAECLARNNHPAAAVTLLNTLRQKRFKPADYVALTATSGAEALDLVLRERRLELLYHGLRWLDLKRLNREPRFQKTLTRTFQNNTYTLPPNDPLYLLQIAPKIIGINPGIVQNPR</sequence>
<organism evidence="8 9">
    <name type="scientific">Chitinophaga eiseniae</name>
    <dbReference type="NCBI Taxonomy" id="634771"/>
    <lineage>
        <taxon>Bacteria</taxon>
        <taxon>Pseudomonadati</taxon>
        <taxon>Bacteroidota</taxon>
        <taxon>Chitinophagia</taxon>
        <taxon>Chitinophagales</taxon>
        <taxon>Chitinophagaceae</taxon>
        <taxon>Chitinophaga</taxon>
    </lineage>
</organism>
<dbReference type="Pfam" id="PF07980">
    <property type="entry name" value="SusD_RagB"/>
    <property type="match status" value="1"/>
</dbReference>
<dbReference type="InterPro" id="IPR012944">
    <property type="entry name" value="SusD_RagB_dom"/>
</dbReference>
<gene>
    <name evidence="8" type="ORF">SAMN04488128_104396</name>
</gene>
<evidence type="ECO:0000256" key="4">
    <source>
        <dbReference type="ARBA" id="ARBA00023136"/>
    </source>
</evidence>
<dbReference type="Pfam" id="PF14322">
    <property type="entry name" value="SusD-like_3"/>
    <property type="match status" value="1"/>
</dbReference>
<name>A0A1T4TCK8_9BACT</name>
<dbReference type="AlphaFoldDB" id="A0A1T4TCK8"/>
<evidence type="ECO:0000256" key="5">
    <source>
        <dbReference type="ARBA" id="ARBA00023237"/>
    </source>
</evidence>
<feature type="domain" description="SusD-like N-terminal" evidence="7">
    <location>
        <begin position="82"/>
        <end position="222"/>
    </location>
</feature>
<dbReference type="CDD" id="cd08977">
    <property type="entry name" value="SusD"/>
    <property type="match status" value="1"/>
</dbReference>
<dbReference type="RefSeq" id="WP_078671747.1">
    <property type="nucleotide sequence ID" value="NZ_FUWZ01000004.1"/>
</dbReference>
<evidence type="ECO:0000256" key="1">
    <source>
        <dbReference type="ARBA" id="ARBA00004442"/>
    </source>
</evidence>
<keyword evidence="4" id="KW-0472">Membrane</keyword>
<evidence type="ECO:0000259" key="7">
    <source>
        <dbReference type="Pfam" id="PF14322"/>
    </source>
</evidence>
<dbReference type="Proteomes" id="UP000190367">
    <property type="component" value="Unassembled WGS sequence"/>
</dbReference>